<organism evidence="8 9">
    <name type="scientific">Levilactobacillus lanxiensis</name>
    <dbReference type="NCBI Taxonomy" id="2799568"/>
    <lineage>
        <taxon>Bacteria</taxon>
        <taxon>Bacillati</taxon>
        <taxon>Bacillota</taxon>
        <taxon>Bacilli</taxon>
        <taxon>Lactobacillales</taxon>
        <taxon>Lactobacillaceae</taxon>
        <taxon>Levilactobacillus</taxon>
    </lineage>
</organism>
<feature type="domain" description="Gram-positive cocci surface proteins LPxTG" evidence="7">
    <location>
        <begin position="233"/>
        <end position="275"/>
    </location>
</feature>
<keyword evidence="6" id="KW-0812">Transmembrane</keyword>
<evidence type="ECO:0000313" key="9">
    <source>
        <dbReference type="Proteomes" id="UP001597189"/>
    </source>
</evidence>
<proteinExistence type="predicted"/>
<keyword evidence="2" id="KW-0964">Secreted</keyword>
<dbReference type="EMBL" id="JBHTOD010000002">
    <property type="protein sequence ID" value="MFD1454777.1"/>
    <property type="molecule type" value="Genomic_DNA"/>
</dbReference>
<dbReference type="RefSeq" id="WP_382404090.1">
    <property type="nucleotide sequence ID" value="NZ_JBHTOD010000002.1"/>
</dbReference>
<evidence type="ECO:0000256" key="4">
    <source>
        <dbReference type="ARBA" id="ARBA00023088"/>
    </source>
</evidence>
<keyword evidence="9" id="KW-1185">Reference proteome</keyword>
<keyword evidence="3" id="KW-0732">Signal</keyword>
<dbReference type="PROSITE" id="PS50847">
    <property type="entry name" value="GRAM_POS_ANCHORING"/>
    <property type="match status" value="1"/>
</dbReference>
<feature type="compositionally biased region" description="Low complexity" evidence="5">
    <location>
        <begin position="163"/>
        <end position="195"/>
    </location>
</feature>
<dbReference type="Proteomes" id="UP001597189">
    <property type="component" value="Unassembled WGS sequence"/>
</dbReference>
<evidence type="ECO:0000313" key="8">
    <source>
        <dbReference type="EMBL" id="MFD1454777.1"/>
    </source>
</evidence>
<keyword evidence="6" id="KW-0472">Membrane</keyword>
<feature type="region of interest" description="Disordered" evidence="5">
    <location>
        <begin position="108"/>
        <end position="239"/>
    </location>
</feature>
<protein>
    <recommendedName>
        <fullName evidence="7">Gram-positive cocci surface proteins LPxTG domain-containing protein</fullName>
    </recommendedName>
</protein>
<keyword evidence="1" id="KW-0134">Cell wall</keyword>
<evidence type="ECO:0000256" key="6">
    <source>
        <dbReference type="SAM" id="Phobius"/>
    </source>
</evidence>
<keyword evidence="6" id="KW-1133">Transmembrane helix</keyword>
<feature type="compositionally biased region" description="Low complexity" evidence="5">
    <location>
        <begin position="203"/>
        <end position="222"/>
    </location>
</feature>
<reference evidence="9" key="1">
    <citation type="journal article" date="2019" name="Int. J. Syst. Evol. Microbiol.">
        <title>The Global Catalogue of Microorganisms (GCM) 10K type strain sequencing project: providing services to taxonomists for standard genome sequencing and annotation.</title>
        <authorList>
            <consortium name="The Broad Institute Genomics Platform"/>
            <consortium name="The Broad Institute Genome Sequencing Center for Infectious Disease"/>
            <person name="Wu L."/>
            <person name="Ma J."/>
        </authorList>
    </citation>
    <scope>NUCLEOTIDE SEQUENCE [LARGE SCALE GENOMIC DNA]</scope>
    <source>
        <strain evidence="9">CCM 8979</strain>
    </source>
</reference>
<gene>
    <name evidence="8" type="ORF">ACFQ44_03640</name>
</gene>
<evidence type="ECO:0000256" key="2">
    <source>
        <dbReference type="ARBA" id="ARBA00022525"/>
    </source>
</evidence>
<evidence type="ECO:0000256" key="3">
    <source>
        <dbReference type="ARBA" id="ARBA00022729"/>
    </source>
</evidence>
<evidence type="ECO:0000256" key="5">
    <source>
        <dbReference type="SAM" id="MobiDB-lite"/>
    </source>
</evidence>
<evidence type="ECO:0000256" key="1">
    <source>
        <dbReference type="ARBA" id="ARBA00022512"/>
    </source>
</evidence>
<keyword evidence="4" id="KW-0572">Peptidoglycan-anchor</keyword>
<name>A0ABW4CZP6_9LACO</name>
<evidence type="ECO:0000259" key="7">
    <source>
        <dbReference type="PROSITE" id="PS50847"/>
    </source>
</evidence>
<feature type="transmembrane region" description="Helical" evidence="6">
    <location>
        <begin position="244"/>
        <end position="266"/>
    </location>
</feature>
<accession>A0ABW4CZP6</accession>
<sequence>MSKKKLTGLMLTGVAVIAIGGTETVLPQVGIATAQAAKMKTQTVAEAKADLQNAVNYFKDIAAKNPKDSGLQEVYKGAQTSLKDDKATVDNLQSYSLALNQYREGYNSDGSIKKDSNDEEAAEAGDNKGGTGIEDDSSSTNPVADTQDAHEYEESTVQDENGGSHSTDSNTDSNGNSGSSTVNSSSTKPNSHSTSEFSKESVNAPGNAGTTTGSSNTSTPTTVAKSHSKKGNLPGTGEDSNQTVLLAIIGLLGILGLGGTALALWLRQRKHVNNE</sequence>
<comment type="caution">
    <text evidence="8">The sequence shown here is derived from an EMBL/GenBank/DDBJ whole genome shotgun (WGS) entry which is preliminary data.</text>
</comment>
<dbReference type="InterPro" id="IPR019931">
    <property type="entry name" value="LPXTG_anchor"/>
</dbReference>